<dbReference type="Proteomes" id="UP000637628">
    <property type="component" value="Unassembled WGS sequence"/>
</dbReference>
<gene>
    <name evidence="2" type="ORF">Adu01nite_53560</name>
</gene>
<feature type="compositionally biased region" description="Basic and acidic residues" evidence="1">
    <location>
        <begin position="17"/>
        <end position="26"/>
    </location>
</feature>
<feature type="region of interest" description="Disordered" evidence="1">
    <location>
        <begin position="1"/>
        <end position="37"/>
    </location>
</feature>
<accession>A0ABQ3Z2G0</accession>
<comment type="caution">
    <text evidence="2">The sequence shown here is derived from an EMBL/GenBank/DDBJ whole genome shotgun (WGS) entry which is preliminary data.</text>
</comment>
<organism evidence="2 3">
    <name type="scientific">Paractinoplanes durhamensis</name>
    <dbReference type="NCBI Taxonomy" id="113563"/>
    <lineage>
        <taxon>Bacteria</taxon>
        <taxon>Bacillati</taxon>
        <taxon>Actinomycetota</taxon>
        <taxon>Actinomycetes</taxon>
        <taxon>Micromonosporales</taxon>
        <taxon>Micromonosporaceae</taxon>
        <taxon>Paractinoplanes</taxon>
    </lineage>
</organism>
<protein>
    <submittedName>
        <fullName evidence="2">Uncharacterized protein</fullName>
    </submittedName>
</protein>
<sequence>MVPGVGSGGRAAGDPGDQGRAEDRGQRHGAPVPADGAVAGQVVAMVATSGAHVNPPADENTPT</sequence>
<dbReference type="EMBL" id="BOML01000041">
    <property type="protein sequence ID" value="GIE04006.1"/>
    <property type="molecule type" value="Genomic_DNA"/>
</dbReference>
<evidence type="ECO:0000313" key="3">
    <source>
        <dbReference type="Proteomes" id="UP000637628"/>
    </source>
</evidence>
<reference evidence="2 3" key="1">
    <citation type="submission" date="2021-01" db="EMBL/GenBank/DDBJ databases">
        <title>Whole genome shotgun sequence of Actinoplanes durhamensis NBRC 14914.</title>
        <authorList>
            <person name="Komaki H."/>
            <person name="Tamura T."/>
        </authorList>
    </citation>
    <scope>NUCLEOTIDE SEQUENCE [LARGE SCALE GENOMIC DNA]</scope>
    <source>
        <strain evidence="2 3">NBRC 14914</strain>
    </source>
</reference>
<feature type="compositionally biased region" description="Gly residues" evidence="1">
    <location>
        <begin position="1"/>
        <end position="11"/>
    </location>
</feature>
<evidence type="ECO:0000256" key="1">
    <source>
        <dbReference type="SAM" id="MobiDB-lite"/>
    </source>
</evidence>
<name>A0ABQ3Z2G0_9ACTN</name>
<evidence type="ECO:0000313" key="2">
    <source>
        <dbReference type="EMBL" id="GIE04006.1"/>
    </source>
</evidence>
<proteinExistence type="predicted"/>
<keyword evidence="3" id="KW-1185">Reference proteome</keyword>